<protein>
    <submittedName>
        <fullName evidence="1">(northern house mosquito) hypothetical protein</fullName>
    </submittedName>
</protein>
<reference evidence="1" key="1">
    <citation type="submission" date="2021-05" db="EMBL/GenBank/DDBJ databases">
        <authorList>
            <person name="Alioto T."/>
            <person name="Alioto T."/>
            <person name="Gomez Garrido J."/>
        </authorList>
    </citation>
    <scope>NUCLEOTIDE SEQUENCE</scope>
</reference>
<accession>A0A8D8C3Y8</accession>
<dbReference type="EMBL" id="HBUE01104695">
    <property type="protein sequence ID" value="CAG6486545.1"/>
    <property type="molecule type" value="Transcribed_RNA"/>
</dbReference>
<name>A0A8D8C3Y8_CULPI</name>
<sequence length="127" mass="13909">MRPGASTASAGCPSGPTWPRWFATNLPDPCALVTWTVSARRRSARGSASKSIPRCGCTHVGHPEALKRCNRTSWRIPWTTCRSTCSIHPATIVIVTRLCSAGTSRCSVKAHEEFKLKDSRRNIGNRC</sequence>
<dbReference type="AlphaFoldDB" id="A0A8D8C3Y8"/>
<proteinExistence type="predicted"/>
<evidence type="ECO:0000313" key="1">
    <source>
        <dbReference type="EMBL" id="CAG6486545.1"/>
    </source>
</evidence>
<organism evidence="1">
    <name type="scientific">Culex pipiens</name>
    <name type="common">House mosquito</name>
    <dbReference type="NCBI Taxonomy" id="7175"/>
    <lineage>
        <taxon>Eukaryota</taxon>
        <taxon>Metazoa</taxon>
        <taxon>Ecdysozoa</taxon>
        <taxon>Arthropoda</taxon>
        <taxon>Hexapoda</taxon>
        <taxon>Insecta</taxon>
        <taxon>Pterygota</taxon>
        <taxon>Neoptera</taxon>
        <taxon>Endopterygota</taxon>
        <taxon>Diptera</taxon>
        <taxon>Nematocera</taxon>
        <taxon>Culicoidea</taxon>
        <taxon>Culicidae</taxon>
        <taxon>Culicinae</taxon>
        <taxon>Culicini</taxon>
        <taxon>Culex</taxon>
        <taxon>Culex</taxon>
    </lineage>
</organism>